<evidence type="ECO:0000313" key="1">
    <source>
        <dbReference type="EMBL" id="KAK0171863.1"/>
    </source>
</evidence>
<keyword evidence="2" id="KW-1185">Reference proteome</keyword>
<dbReference type="AlphaFoldDB" id="A0AA39KS44"/>
<dbReference type="SMART" id="SM00718">
    <property type="entry name" value="DM4_12"/>
    <property type="match status" value="1"/>
</dbReference>
<dbReference type="Pfam" id="PF07841">
    <property type="entry name" value="DM4_12"/>
    <property type="match status" value="1"/>
</dbReference>
<dbReference type="Proteomes" id="UP001168990">
    <property type="component" value="Unassembled WGS sequence"/>
</dbReference>
<dbReference type="PANTHER" id="PTHR21398:SF22">
    <property type="entry name" value="IP12060P-RELATED"/>
    <property type="match status" value="1"/>
</dbReference>
<reference evidence="1" key="2">
    <citation type="submission" date="2023-03" db="EMBL/GenBank/DDBJ databases">
        <authorList>
            <person name="Inwood S.N."/>
            <person name="Skelly J.G."/>
            <person name="Guhlin J."/>
            <person name="Harrop T.W.R."/>
            <person name="Goldson S.G."/>
            <person name="Dearden P.K."/>
        </authorList>
    </citation>
    <scope>NUCLEOTIDE SEQUENCE</scope>
    <source>
        <strain evidence="1">Irish</strain>
        <tissue evidence="1">Whole body</tissue>
    </source>
</reference>
<sequence length="184" mass="20867">MPRPSWLMKNHMSVTVHRQLRALSYPDESEMGLFFALAIPLDDSISTKAISVAFFFEANYQLPKNTENLEKNKKSSKKRSINQNQHLLNRKTIYSILESKLTALGLPGNLCLLKIICEINQNNLHHHNGLVGDLLRILFTPSSSADEENLTCEYIAAEQLANSTDNCNTIYPHCPITIYDYITV</sequence>
<organism evidence="1 2">
    <name type="scientific">Microctonus aethiopoides</name>
    <dbReference type="NCBI Taxonomy" id="144406"/>
    <lineage>
        <taxon>Eukaryota</taxon>
        <taxon>Metazoa</taxon>
        <taxon>Ecdysozoa</taxon>
        <taxon>Arthropoda</taxon>
        <taxon>Hexapoda</taxon>
        <taxon>Insecta</taxon>
        <taxon>Pterygota</taxon>
        <taxon>Neoptera</taxon>
        <taxon>Endopterygota</taxon>
        <taxon>Hymenoptera</taxon>
        <taxon>Apocrita</taxon>
        <taxon>Ichneumonoidea</taxon>
        <taxon>Braconidae</taxon>
        <taxon>Euphorinae</taxon>
        <taxon>Microctonus</taxon>
    </lineage>
</organism>
<dbReference type="InterPro" id="IPR006631">
    <property type="entry name" value="DM4_12"/>
</dbReference>
<accession>A0AA39KS44</accession>
<protein>
    <submittedName>
        <fullName evidence="1">Uncharacterized protein</fullName>
    </submittedName>
</protein>
<gene>
    <name evidence="1" type="ORF">PV328_005256</name>
</gene>
<name>A0AA39KS44_9HYME</name>
<proteinExistence type="predicted"/>
<reference evidence="1" key="1">
    <citation type="journal article" date="2023" name="bioRxiv">
        <title>Scaffold-level genome assemblies of two parasitoid biocontrol wasps reveal the parthenogenesis mechanism and an associated novel virus.</title>
        <authorList>
            <person name="Inwood S."/>
            <person name="Skelly J."/>
            <person name="Guhlin J."/>
            <person name="Harrop T."/>
            <person name="Goldson S."/>
            <person name="Dearden P."/>
        </authorList>
    </citation>
    <scope>NUCLEOTIDE SEQUENCE</scope>
    <source>
        <strain evidence="1">Irish</strain>
        <tissue evidence="1">Whole body</tissue>
    </source>
</reference>
<evidence type="ECO:0000313" key="2">
    <source>
        <dbReference type="Proteomes" id="UP001168990"/>
    </source>
</evidence>
<dbReference type="PANTHER" id="PTHR21398">
    <property type="entry name" value="AGAP007094-PA"/>
    <property type="match status" value="1"/>
</dbReference>
<dbReference type="EMBL" id="JAQQBS010000002">
    <property type="protein sequence ID" value="KAK0171863.1"/>
    <property type="molecule type" value="Genomic_DNA"/>
</dbReference>
<comment type="caution">
    <text evidence="1">The sequence shown here is derived from an EMBL/GenBank/DDBJ whole genome shotgun (WGS) entry which is preliminary data.</text>
</comment>